<name>A0A2U2DNA3_9HYPH</name>
<evidence type="ECO:0000313" key="9">
    <source>
        <dbReference type="EMBL" id="PWE54719.1"/>
    </source>
</evidence>
<feature type="transmembrane region" description="Helical" evidence="7">
    <location>
        <begin position="88"/>
        <end position="112"/>
    </location>
</feature>
<feature type="transmembrane region" description="Helical" evidence="7">
    <location>
        <begin position="200"/>
        <end position="224"/>
    </location>
</feature>
<dbReference type="InterPro" id="IPR035906">
    <property type="entry name" value="MetI-like_sf"/>
</dbReference>
<keyword evidence="5 7" id="KW-1133">Transmembrane helix</keyword>
<proteinExistence type="inferred from homology"/>
<sequence>MASRDVVSYETPFTRIARYASIVFVVLYLVWTLLPFLVMFMSSFKDLLEAFKLPAVGDWSGIGIFFEFTPTLKHYRSLFVDNSFATYIANSLIAAGGSAVISVIFGSLAAYSLSRVDFRGKQDLFFWIISTRMAPVVAVMVPLYSIFRSLDLVGTLPGLILAYTTFNLPFAIWILKGFFDNVPFAIEEAQMVDGATRFQAFRSILPLVAPGIGAFVVLCILFAWNDFLFAAIIGSGGAKTLPVATRELVQPQNIQWGAIMAAGVVTTLPMMALGLVIRKYLVTGLTMGAVKE</sequence>
<keyword evidence="4 7" id="KW-0812">Transmembrane</keyword>
<comment type="subcellular location">
    <subcellularLocation>
        <location evidence="1 7">Cell membrane</location>
        <topology evidence="1 7">Multi-pass membrane protein</topology>
    </subcellularLocation>
</comment>
<evidence type="ECO:0000256" key="3">
    <source>
        <dbReference type="ARBA" id="ARBA00022475"/>
    </source>
</evidence>
<feature type="transmembrane region" description="Helical" evidence="7">
    <location>
        <begin position="254"/>
        <end position="277"/>
    </location>
</feature>
<keyword evidence="10" id="KW-1185">Reference proteome</keyword>
<dbReference type="PANTHER" id="PTHR32243">
    <property type="entry name" value="MALTOSE TRANSPORT SYSTEM PERMEASE-RELATED"/>
    <property type="match status" value="1"/>
</dbReference>
<keyword evidence="2 7" id="KW-0813">Transport</keyword>
<feature type="transmembrane region" description="Helical" evidence="7">
    <location>
        <begin position="16"/>
        <end position="38"/>
    </location>
</feature>
<evidence type="ECO:0000259" key="8">
    <source>
        <dbReference type="PROSITE" id="PS50928"/>
    </source>
</evidence>
<keyword evidence="3" id="KW-1003">Cell membrane</keyword>
<organism evidence="9 10">
    <name type="scientific">Metarhizobium album</name>
    <dbReference type="NCBI Taxonomy" id="2182425"/>
    <lineage>
        <taxon>Bacteria</taxon>
        <taxon>Pseudomonadati</taxon>
        <taxon>Pseudomonadota</taxon>
        <taxon>Alphaproteobacteria</taxon>
        <taxon>Hyphomicrobiales</taxon>
        <taxon>Rhizobiaceae</taxon>
        <taxon>Metarhizobium</taxon>
    </lineage>
</organism>
<dbReference type="InterPro" id="IPR000515">
    <property type="entry name" value="MetI-like"/>
</dbReference>
<feature type="domain" description="ABC transmembrane type-1" evidence="8">
    <location>
        <begin position="88"/>
        <end position="277"/>
    </location>
</feature>
<dbReference type="EMBL" id="QFBC01000009">
    <property type="protein sequence ID" value="PWE54719.1"/>
    <property type="molecule type" value="Genomic_DNA"/>
</dbReference>
<protein>
    <submittedName>
        <fullName evidence="9">Carbohydrate ABC transporter permease</fullName>
    </submittedName>
</protein>
<dbReference type="PROSITE" id="PS50928">
    <property type="entry name" value="ABC_TM1"/>
    <property type="match status" value="1"/>
</dbReference>
<evidence type="ECO:0000256" key="5">
    <source>
        <dbReference type="ARBA" id="ARBA00022989"/>
    </source>
</evidence>
<evidence type="ECO:0000256" key="4">
    <source>
        <dbReference type="ARBA" id="ARBA00022692"/>
    </source>
</evidence>
<dbReference type="OrthoDB" id="9815445at2"/>
<evidence type="ECO:0000256" key="2">
    <source>
        <dbReference type="ARBA" id="ARBA00022448"/>
    </source>
</evidence>
<feature type="transmembrane region" description="Helical" evidence="7">
    <location>
        <begin position="124"/>
        <end position="147"/>
    </location>
</feature>
<dbReference type="AlphaFoldDB" id="A0A2U2DNA3"/>
<comment type="similarity">
    <text evidence="7">Belongs to the binding-protein-dependent transport system permease family.</text>
</comment>
<dbReference type="GO" id="GO:0055085">
    <property type="term" value="P:transmembrane transport"/>
    <property type="evidence" value="ECO:0007669"/>
    <property type="project" value="InterPro"/>
</dbReference>
<dbReference type="RefSeq" id="WP_109459939.1">
    <property type="nucleotide sequence ID" value="NZ_QFBC01000009.1"/>
</dbReference>
<evidence type="ECO:0000256" key="1">
    <source>
        <dbReference type="ARBA" id="ARBA00004651"/>
    </source>
</evidence>
<dbReference type="SUPFAM" id="SSF161098">
    <property type="entry name" value="MetI-like"/>
    <property type="match status" value="1"/>
</dbReference>
<dbReference type="Gene3D" id="1.10.3720.10">
    <property type="entry name" value="MetI-like"/>
    <property type="match status" value="1"/>
</dbReference>
<dbReference type="InterPro" id="IPR050901">
    <property type="entry name" value="BP-dep_ABC_trans_perm"/>
</dbReference>
<dbReference type="Proteomes" id="UP000245252">
    <property type="component" value="Unassembled WGS sequence"/>
</dbReference>
<evidence type="ECO:0000313" key="10">
    <source>
        <dbReference type="Proteomes" id="UP000245252"/>
    </source>
</evidence>
<dbReference type="Pfam" id="PF00528">
    <property type="entry name" value="BPD_transp_1"/>
    <property type="match status" value="1"/>
</dbReference>
<comment type="caution">
    <text evidence="9">The sequence shown here is derived from an EMBL/GenBank/DDBJ whole genome shotgun (WGS) entry which is preliminary data.</text>
</comment>
<feature type="transmembrane region" description="Helical" evidence="7">
    <location>
        <begin position="159"/>
        <end position="179"/>
    </location>
</feature>
<dbReference type="GO" id="GO:0005886">
    <property type="term" value="C:plasma membrane"/>
    <property type="evidence" value="ECO:0007669"/>
    <property type="project" value="UniProtKB-SubCell"/>
</dbReference>
<dbReference type="PANTHER" id="PTHR32243:SF18">
    <property type="entry name" value="INNER MEMBRANE ABC TRANSPORTER PERMEASE PROTEIN YCJP"/>
    <property type="match status" value="1"/>
</dbReference>
<keyword evidence="6 7" id="KW-0472">Membrane</keyword>
<evidence type="ECO:0000256" key="6">
    <source>
        <dbReference type="ARBA" id="ARBA00023136"/>
    </source>
</evidence>
<accession>A0A2U2DNA3</accession>
<gene>
    <name evidence="9" type="ORF">DEM27_19590</name>
</gene>
<dbReference type="CDD" id="cd06261">
    <property type="entry name" value="TM_PBP2"/>
    <property type="match status" value="1"/>
</dbReference>
<reference evidence="9 10" key="1">
    <citation type="submission" date="2018-05" db="EMBL/GenBank/DDBJ databases">
        <title>The draft genome of strain NS-104.</title>
        <authorList>
            <person name="Hang P."/>
            <person name="Jiang J."/>
        </authorList>
    </citation>
    <scope>NUCLEOTIDE SEQUENCE [LARGE SCALE GENOMIC DNA]</scope>
    <source>
        <strain evidence="9 10">NS-104</strain>
    </source>
</reference>
<evidence type="ECO:0000256" key="7">
    <source>
        <dbReference type="RuleBase" id="RU363032"/>
    </source>
</evidence>